<evidence type="ECO:0000313" key="18">
    <source>
        <dbReference type="Proteomes" id="UP000807306"/>
    </source>
</evidence>
<dbReference type="GO" id="GO:0005886">
    <property type="term" value="C:plasma membrane"/>
    <property type="evidence" value="ECO:0007669"/>
    <property type="project" value="UniProtKB-SubCell"/>
</dbReference>
<dbReference type="GO" id="GO:0000272">
    <property type="term" value="P:polysaccharide catabolic process"/>
    <property type="evidence" value="ECO:0007669"/>
    <property type="project" value="UniProtKB-KW"/>
</dbReference>
<dbReference type="AlphaFoldDB" id="A0A9P6JI60"/>
<dbReference type="PANTHER" id="PTHR10587">
    <property type="entry name" value="GLYCOSYL TRANSFERASE-RELATED"/>
    <property type="match status" value="1"/>
</dbReference>
<evidence type="ECO:0000313" key="17">
    <source>
        <dbReference type="EMBL" id="KAF9522032.1"/>
    </source>
</evidence>
<evidence type="ECO:0000256" key="13">
    <source>
        <dbReference type="ARBA" id="ARBA00023326"/>
    </source>
</evidence>
<evidence type="ECO:0000256" key="3">
    <source>
        <dbReference type="ARBA" id="ARBA00022475"/>
    </source>
</evidence>
<evidence type="ECO:0000256" key="9">
    <source>
        <dbReference type="ARBA" id="ARBA00023277"/>
    </source>
</evidence>
<evidence type="ECO:0000256" key="1">
    <source>
        <dbReference type="ARBA" id="ARBA00001941"/>
    </source>
</evidence>
<evidence type="ECO:0000256" key="15">
    <source>
        <dbReference type="ARBA" id="ARBA00048494"/>
    </source>
</evidence>
<dbReference type="InterPro" id="IPR011330">
    <property type="entry name" value="Glyco_hydro/deAcase_b/a-brl"/>
</dbReference>
<evidence type="ECO:0000256" key="6">
    <source>
        <dbReference type="ARBA" id="ARBA00022801"/>
    </source>
</evidence>
<proteinExistence type="predicted"/>
<dbReference type="OrthoDB" id="407355at2759"/>
<keyword evidence="3" id="KW-1003">Cell membrane</keyword>
<feature type="domain" description="NodB homology" evidence="16">
    <location>
        <begin position="118"/>
        <end position="183"/>
    </location>
</feature>
<dbReference type="Pfam" id="PF01522">
    <property type="entry name" value="Polysacc_deac_1"/>
    <property type="match status" value="1"/>
</dbReference>
<evidence type="ECO:0000256" key="5">
    <source>
        <dbReference type="ARBA" id="ARBA00022723"/>
    </source>
</evidence>
<comment type="catalytic activity">
    <reaction evidence="15">
        <text>[(1-&gt;4)-N-acetyl-beta-D-glucosaminyl](n) + n H2O = chitosan + n acetate</text>
        <dbReference type="Rhea" id="RHEA:10464"/>
        <dbReference type="Rhea" id="RHEA-COMP:9593"/>
        <dbReference type="Rhea" id="RHEA-COMP:9597"/>
        <dbReference type="ChEBI" id="CHEBI:15377"/>
        <dbReference type="ChEBI" id="CHEBI:17029"/>
        <dbReference type="ChEBI" id="CHEBI:30089"/>
        <dbReference type="ChEBI" id="CHEBI:57704"/>
        <dbReference type="EC" id="3.5.1.41"/>
    </reaction>
    <physiologicalReaction direction="left-to-right" evidence="15">
        <dbReference type="Rhea" id="RHEA:10465"/>
    </physiologicalReaction>
</comment>
<keyword evidence="4" id="KW-0336">GPI-anchor</keyword>
<keyword evidence="11" id="KW-0449">Lipoprotein</keyword>
<evidence type="ECO:0000256" key="4">
    <source>
        <dbReference type="ARBA" id="ARBA00022622"/>
    </source>
</evidence>
<keyword evidence="10" id="KW-0170">Cobalt</keyword>
<evidence type="ECO:0000256" key="11">
    <source>
        <dbReference type="ARBA" id="ARBA00023288"/>
    </source>
</evidence>
<dbReference type="PANTHER" id="PTHR10587:SF133">
    <property type="entry name" value="CHITIN DEACETYLASE 1-RELATED"/>
    <property type="match status" value="1"/>
</dbReference>
<evidence type="ECO:0000256" key="2">
    <source>
        <dbReference type="ARBA" id="ARBA00004609"/>
    </source>
</evidence>
<evidence type="ECO:0000256" key="10">
    <source>
        <dbReference type="ARBA" id="ARBA00023285"/>
    </source>
</evidence>
<dbReference type="GO" id="GO:0071555">
    <property type="term" value="P:cell wall organization"/>
    <property type="evidence" value="ECO:0007669"/>
    <property type="project" value="UniProtKB-KW"/>
</dbReference>
<comment type="caution">
    <text evidence="17">The sequence shown here is derived from an EMBL/GenBank/DDBJ whole genome shotgun (WGS) entry which is preliminary data.</text>
</comment>
<organism evidence="17 18">
    <name type="scientific">Crepidotus variabilis</name>
    <dbReference type="NCBI Taxonomy" id="179855"/>
    <lineage>
        <taxon>Eukaryota</taxon>
        <taxon>Fungi</taxon>
        <taxon>Dikarya</taxon>
        <taxon>Basidiomycota</taxon>
        <taxon>Agaricomycotina</taxon>
        <taxon>Agaricomycetes</taxon>
        <taxon>Agaricomycetidae</taxon>
        <taxon>Agaricales</taxon>
        <taxon>Agaricineae</taxon>
        <taxon>Crepidotaceae</taxon>
        <taxon>Crepidotus</taxon>
    </lineage>
</organism>
<dbReference type="EC" id="3.5.1.41" evidence="14"/>
<evidence type="ECO:0000256" key="7">
    <source>
        <dbReference type="ARBA" id="ARBA00023024"/>
    </source>
</evidence>
<gene>
    <name evidence="17" type="ORF">CPB83DRAFT_920310</name>
</gene>
<accession>A0A9P6JI60</accession>
<keyword evidence="5" id="KW-0479">Metal-binding</keyword>
<keyword evidence="4" id="KW-0325">Glycoprotein</keyword>
<keyword evidence="12" id="KW-0961">Cell wall biogenesis/degradation</keyword>
<dbReference type="GO" id="GO:0004099">
    <property type="term" value="F:chitin deacetylase activity"/>
    <property type="evidence" value="ECO:0007669"/>
    <property type="project" value="UniProtKB-EC"/>
</dbReference>
<evidence type="ECO:0000256" key="8">
    <source>
        <dbReference type="ARBA" id="ARBA00023136"/>
    </source>
</evidence>
<sequence length="213" mass="23636">VVQTGAWPDRDEVPPTGSSEVAEWMKELDGHDIPSLSVTKDGSCPSDTAAAADAANRDWLVDVRWTLPSYRSVIALVVADTVACPDKNTWGIRFESFDSGLSCSINSNRKILMLRTLLLGRACNEHWDMPVDEYMNDHEISVHTWSHQLTNQQIVAELGWTRKIIKQVLGVTPMTKRLPYGDIGSFRAISLAMGMVPVFWTQTPSGTKFDTNG</sequence>
<keyword evidence="7" id="KW-0146">Chitin degradation</keyword>
<dbReference type="Gene3D" id="3.20.20.370">
    <property type="entry name" value="Glycoside hydrolase/deacetylase"/>
    <property type="match status" value="1"/>
</dbReference>
<comment type="cofactor">
    <cofactor evidence="1">
        <name>Co(2+)</name>
        <dbReference type="ChEBI" id="CHEBI:48828"/>
    </cofactor>
</comment>
<keyword evidence="18" id="KW-1185">Reference proteome</keyword>
<dbReference type="GO" id="GO:0046872">
    <property type="term" value="F:metal ion binding"/>
    <property type="evidence" value="ECO:0007669"/>
    <property type="project" value="UniProtKB-KW"/>
</dbReference>
<dbReference type="GO" id="GO:0006032">
    <property type="term" value="P:chitin catabolic process"/>
    <property type="evidence" value="ECO:0007669"/>
    <property type="project" value="UniProtKB-KW"/>
</dbReference>
<evidence type="ECO:0000259" key="16">
    <source>
        <dbReference type="Pfam" id="PF01522"/>
    </source>
</evidence>
<keyword evidence="13" id="KW-0624">Polysaccharide degradation</keyword>
<dbReference type="InterPro" id="IPR050248">
    <property type="entry name" value="Polysacc_deacetylase_ArnD"/>
</dbReference>
<protein>
    <recommendedName>
        <fullName evidence="14">chitin deacetylase</fullName>
        <ecNumber evidence="14">3.5.1.41</ecNumber>
    </recommendedName>
</protein>
<evidence type="ECO:0000256" key="12">
    <source>
        <dbReference type="ARBA" id="ARBA00023316"/>
    </source>
</evidence>
<dbReference type="GO" id="GO:0098552">
    <property type="term" value="C:side of membrane"/>
    <property type="evidence" value="ECO:0007669"/>
    <property type="project" value="UniProtKB-KW"/>
</dbReference>
<keyword evidence="8" id="KW-0472">Membrane</keyword>
<feature type="non-terminal residue" evidence="17">
    <location>
        <position position="1"/>
    </location>
</feature>
<dbReference type="GO" id="GO:0009272">
    <property type="term" value="P:fungal-type cell wall biogenesis"/>
    <property type="evidence" value="ECO:0007669"/>
    <property type="project" value="UniProtKB-ARBA"/>
</dbReference>
<keyword evidence="6" id="KW-0378">Hydrolase</keyword>
<dbReference type="EMBL" id="MU157964">
    <property type="protein sequence ID" value="KAF9522032.1"/>
    <property type="molecule type" value="Genomic_DNA"/>
</dbReference>
<reference evidence="17" key="1">
    <citation type="submission" date="2020-11" db="EMBL/GenBank/DDBJ databases">
        <authorList>
            <consortium name="DOE Joint Genome Institute"/>
            <person name="Ahrendt S."/>
            <person name="Riley R."/>
            <person name="Andreopoulos W."/>
            <person name="Labutti K."/>
            <person name="Pangilinan J."/>
            <person name="Ruiz-Duenas F.J."/>
            <person name="Barrasa J.M."/>
            <person name="Sanchez-Garcia M."/>
            <person name="Camarero S."/>
            <person name="Miyauchi S."/>
            <person name="Serrano A."/>
            <person name="Linde D."/>
            <person name="Babiker R."/>
            <person name="Drula E."/>
            <person name="Ayuso-Fernandez I."/>
            <person name="Pacheco R."/>
            <person name="Padilla G."/>
            <person name="Ferreira P."/>
            <person name="Barriuso J."/>
            <person name="Kellner H."/>
            <person name="Castanera R."/>
            <person name="Alfaro M."/>
            <person name="Ramirez L."/>
            <person name="Pisabarro A.G."/>
            <person name="Kuo A."/>
            <person name="Tritt A."/>
            <person name="Lipzen A."/>
            <person name="He G."/>
            <person name="Yan M."/>
            <person name="Ng V."/>
            <person name="Cullen D."/>
            <person name="Martin F."/>
            <person name="Rosso M.-N."/>
            <person name="Henrissat B."/>
            <person name="Hibbett D."/>
            <person name="Martinez A.T."/>
            <person name="Grigoriev I.V."/>
        </authorList>
    </citation>
    <scope>NUCLEOTIDE SEQUENCE</scope>
    <source>
        <strain evidence="17">CBS 506.95</strain>
    </source>
</reference>
<keyword evidence="9" id="KW-0119">Carbohydrate metabolism</keyword>
<dbReference type="Proteomes" id="UP000807306">
    <property type="component" value="Unassembled WGS sequence"/>
</dbReference>
<name>A0A9P6JI60_9AGAR</name>
<evidence type="ECO:0000256" key="14">
    <source>
        <dbReference type="ARBA" id="ARBA00024056"/>
    </source>
</evidence>
<dbReference type="SUPFAM" id="SSF88713">
    <property type="entry name" value="Glycoside hydrolase/deacetylase"/>
    <property type="match status" value="1"/>
</dbReference>
<comment type="subcellular location">
    <subcellularLocation>
        <location evidence="2">Cell membrane</location>
        <topology evidence="2">Lipid-anchor</topology>
        <topology evidence="2">GPI-anchor</topology>
    </subcellularLocation>
</comment>
<dbReference type="InterPro" id="IPR002509">
    <property type="entry name" value="NODB_dom"/>
</dbReference>